<evidence type="ECO:0000256" key="2">
    <source>
        <dbReference type="SAM" id="Phobius"/>
    </source>
</evidence>
<keyword evidence="2" id="KW-0812">Transmembrane</keyword>
<feature type="transmembrane region" description="Helical" evidence="2">
    <location>
        <begin position="109"/>
        <end position="128"/>
    </location>
</feature>
<dbReference type="RefSeq" id="WP_090609883.1">
    <property type="nucleotide sequence ID" value="NZ_CTEE01000002.1"/>
</dbReference>
<reference evidence="3 4" key="1">
    <citation type="submission" date="2015-03" db="EMBL/GenBank/DDBJ databases">
        <authorList>
            <person name="Urmite Genomes"/>
        </authorList>
    </citation>
    <scope>NUCLEOTIDE SEQUENCE [LARGE SCALE GENOMIC DNA]</scope>
    <source>
        <strain evidence="3 4">CSUR P1491</strain>
    </source>
</reference>
<evidence type="ECO:0000256" key="1">
    <source>
        <dbReference type="SAM" id="MobiDB-lite"/>
    </source>
</evidence>
<dbReference type="STRING" id="141349.BN1232_06103"/>
<feature type="region of interest" description="Disordered" evidence="1">
    <location>
        <begin position="203"/>
        <end position="225"/>
    </location>
</feature>
<evidence type="ECO:0000313" key="3">
    <source>
        <dbReference type="EMBL" id="CQD24207.1"/>
    </source>
</evidence>
<protein>
    <recommendedName>
        <fullName evidence="5">Transmembrane protein</fullName>
    </recommendedName>
</protein>
<accession>A0A0E3WE99</accession>
<evidence type="ECO:0008006" key="5">
    <source>
        <dbReference type="Google" id="ProtNLM"/>
    </source>
</evidence>
<organism evidence="3 4">
    <name type="scientific">Mycobacterium lentiflavum</name>
    <dbReference type="NCBI Taxonomy" id="141349"/>
    <lineage>
        <taxon>Bacteria</taxon>
        <taxon>Bacillati</taxon>
        <taxon>Actinomycetota</taxon>
        <taxon>Actinomycetes</taxon>
        <taxon>Mycobacteriales</taxon>
        <taxon>Mycobacteriaceae</taxon>
        <taxon>Mycobacterium</taxon>
        <taxon>Mycobacterium simiae complex</taxon>
    </lineage>
</organism>
<gene>
    <name evidence="3" type="ORF">BN1232_06103</name>
</gene>
<dbReference type="OrthoDB" id="4697037at2"/>
<dbReference type="AlphaFoldDB" id="A0A0E3WE99"/>
<sequence length="225" mass="24861">MGIVPDRYDELRREWIHNHWAWSEIQRARVEKLDIQIRRRYAESVLAAPSRRDDLPRNPLAGRGHASSIGQLEWAAFWVMLVFVPVGWLTGKGIYRLLVSLVPGVLRSYPIVALLWYALIPGMLLTLLYDPGPGLTSKLLAPWAVAQMSAALLIAGVYGIVEGWLAVPGSLQFWPTNPPALQMNAVDAAEVLGADDITGPPLIPPAPPPNLGGMTPPMRNEARRR</sequence>
<dbReference type="Proteomes" id="UP000199251">
    <property type="component" value="Unassembled WGS sequence"/>
</dbReference>
<feature type="transmembrane region" description="Helical" evidence="2">
    <location>
        <begin position="72"/>
        <end position="89"/>
    </location>
</feature>
<feature type="transmembrane region" description="Helical" evidence="2">
    <location>
        <begin position="140"/>
        <end position="161"/>
    </location>
</feature>
<keyword evidence="2" id="KW-1133">Transmembrane helix</keyword>
<keyword evidence="2" id="KW-0472">Membrane</keyword>
<evidence type="ECO:0000313" key="4">
    <source>
        <dbReference type="Proteomes" id="UP000199251"/>
    </source>
</evidence>
<proteinExistence type="predicted"/>
<dbReference type="EMBL" id="CTEE01000002">
    <property type="protein sequence ID" value="CQD24207.1"/>
    <property type="molecule type" value="Genomic_DNA"/>
</dbReference>
<name>A0A0E3WE99_MYCLN</name>